<dbReference type="PANTHER" id="PTHR48108">
    <property type="entry name" value="CBS DOMAIN-CONTAINING PROTEIN CBSX2, CHLOROPLASTIC"/>
    <property type="match status" value="1"/>
</dbReference>
<proteinExistence type="predicted"/>
<dbReference type="RefSeq" id="WP_066852672.1">
    <property type="nucleotide sequence ID" value="NZ_JXMS01000004.1"/>
</dbReference>
<dbReference type="SMART" id="SM00116">
    <property type="entry name" value="CBS"/>
    <property type="match status" value="2"/>
</dbReference>
<keyword evidence="1" id="KW-0677">Repeat</keyword>
<gene>
    <name evidence="4" type="ORF">SP90_03580</name>
</gene>
<dbReference type="Pfam" id="PF00571">
    <property type="entry name" value="CBS"/>
    <property type="match status" value="2"/>
</dbReference>
<name>A0A1B7XJP4_9BACT</name>
<dbReference type="InterPro" id="IPR051462">
    <property type="entry name" value="CBS_domain-containing"/>
</dbReference>
<dbReference type="EMBL" id="JXMS01000004">
    <property type="protein sequence ID" value="OBQ55719.1"/>
    <property type="molecule type" value="Genomic_DNA"/>
</dbReference>
<keyword evidence="5" id="KW-1185">Reference proteome</keyword>
<dbReference type="PANTHER" id="PTHR48108:SF26">
    <property type="entry name" value="CBS DOMAIN-CONTAINING PROTEIN DDB_G0289609"/>
    <property type="match status" value="1"/>
</dbReference>
<evidence type="ECO:0000256" key="2">
    <source>
        <dbReference type="PROSITE-ProRule" id="PRU00703"/>
    </source>
</evidence>
<dbReference type="AlphaFoldDB" id="A0A1B7XJP4"/>
<dbReference type="PROSITE" id="PS51371">
    <property type="entry name" value="CBS"/>
    <property type="match status" value="2"/>
</dbReference>
<dbReference type="InterPro" id="IPR000644">
    <property type="entry name" value="CBS_dom"/>
</dbReference>
<evidence type="ECO:0000313" key="4">
    <source>
        <dbReference type="EMBL" id="OBQ55719.1"/>
    </source>
</evidence>
<organism evidence="4 5">
    <name type="scientific">Halodesulfovibrio spirochaetisodalis</name>
    <dbReference type="NCBI Taxonomy" id="1560234"/>
    <lineage>
        <taxon>Bacteria</taxon>
        <taxon>Pseudomonadati</taxon>
        <taxon>Thermodesulfobacteriota</taxon>
        <taxon>Desulfovibrionia</taxon>
        <taxon>Desulfovibrionales</taxon>
        <taxon>Desulfovibrionaceae</taxon>
        <taxon>Halodesulfovibrio</taxon>
    </lineage>
</organism>
<sequence>MLNAYDLMTKTPETIAPDDDIVTAARIMLDKRYNGLPVVESDGTLVGIICQSDLINQHKRLNIPSLFTVLDGIIPLRSGSDMDAEMRKISASKVAEAMTPAPTSVTEETPIDEIATLMVDNKYHSLPVVKNGKLVGIVGKEDILRTLLPKEEPKE</sequence>
<dbReference type="CDD" id="cd04586">
    <property type="entry name" value="CBS_pair_BON_assoc"/>
    <property type="match status" value="1"/>
</dbReference>
<dbReference type="PATRIC" id="fig|1560234.3.peg.2587"/>
<dbReference type="Proteomes" id="UP000091979">
    <property type="component" value="Unassembled WGS sequence"/>
</dbReference>
<comment type="caution">
    <text evidence="4">The sequence shown here is derived from an EMBL/GenBank/DDBJ whole genome shotgun (WGS) entry which is preliminary data.</text>
</comment>
<evidence type="ECO:0000259" key="3">
    <source>
        <dbReference type="PROSITE" id="PS51371"/>
    </source>
</evidence>
<protein>
    <submittedName>
        <fullName evidence="4">Membrane protein</fullName>
    </submittedName>
</protein>
<dbReference type="SUPFAM" id="SSF54631">
    <property type="entry name" value="CBS-domain pair"/>
    <property type="match status" value="1"/>
</dbReference>
<accession>A0A1B7XJP4</accession>
<dbReference type="InterPro" id="IPR046342">
    <property type="entry name" value="CBS_dom_sf"/>
</dbReference>
<dbReference type="OrthoDB" id="9790355at2"/>
<evidence type="ECO:0000256" key="1">
    <source>
        <dbReference type="ARBA" id="ARBA00022737"/>
    </source>
</evidence>
<evidence type="ECO:0000313" key="5">
    <source>
        <dbReference type="Proteomes" id="UP000091979"/>
    </source>
</evidence>
<feature type="domain" description="CBS" evidence="3">
    <location>
        <begin position="8"/>
        <end position="65"/>
    </location>
</feature>
<keyword evidence="2" id="KW-0129">CBS domain</keyword>
<dbReference type="STRING" id="1560234.SP90_03580"/>
<reference evidence="4 5" key="1">
    <citation type="submission" date="2015-01" db="EMBL/GenBank/DDBJ databases">
        <title>Desulfovibrio sp. JC271 draft genome sequence.</title>
        <authorList>
            <person name="Shivani Y."/>
            <person name="Subhash Y."/>
            <person name="Sasikala C."/>
            <person name="Ramana C.V."/>
        </authorList>
    </citation>
    <scope>NUCLEOTIDE SEQUENCE [LARGE SCALE GENOMIC DNA]</scope>
    <source>
        <strain evidence="4 5">JC271</strain>
    </source>
</reference>
<feature type="domain" description="CBS" evidence="3">
    <location>
        <begin position="98"/>
        <end position="155"/>
    </location>
</feature>
<dbReference type="Gene3D" id="3.10.580.10">
    <property type="entry name" value="CBS-domain"/>
    <property type="match status" value="1"/>
</dbReference>